<organism evidence="1">
    <name type="scientific">marine sediment metagenome</name>
    <dbReference type="NCBI Taxonomy" id="412755"/>
    <lineage>
        <taxon>unclassified sequences</taxon>
        <taxon>metagenomes</taxon>
        <taxon>ecological metagenomes</taxon>
    </lineage>
</organism>
<sequence length="67" mass="7395">MADKCELCGEHEAVFSIGVDCPDDIVMNSNLVCSSCVANWFTETPEDVERMSVVRLKEIENGKMVVA</sequence>
<accession>A0A0F9BQU4</accession>
<name>A0A0F9BQU4_9ZZZZ</name>
<gene>
    <name evidence="1" type="ORF">LCGC14_2759880</name>
</gene>
<comment type="caution">
    <text evidence="1">The sequence shown here is derived from an EMBL/GenBank/DDBJ whole genome shotgun (WGS) entry which is preliminary data.</text>
</comment>
<dbReference type="EMBL" id="LAZR01050696">
    <property type="protein sequence ID" value="KKK86776.1"/>
    <property type="molecule type" value="Genomic_DNA"/>
</dbReference>
<proteinExistence type="predicted"/>
<dbReference type="AlphaFoldDB" id="A0A0F9BQU4"/>
<reference evidence="1" key="1">
    <citation type="journal article" date="2015" name="Nature">
        <title>Complex archaea that bridge the gap between prokaryotes and eukaryotes.</title>
        <authorList>
            <person name="Spang A."/>
            <person name="Saw J.H."/>
            <person name="Jorgensen S.L."/>
            <person name="Zaremba-Niedzwiedzka K."/>
            <person name="Martijn J."/>
            <person name="Lind A.E."/>
            <person name="van Eijk R."/>
            <person name="Schleper C."/>
            <person name="Guy L."/>
            <person name="Ettema T.J."/>
        </authorList>
    </citation>
    <scope>NUCLEOTIDE SEQUENCE</scope>
</reference>
<protein>
    <submittedName>
        <fullName evidence="1">Uncharacterized protein</fullName>
    </submittedName>
</protein>
<evidence type="ECO:0000313" key="1">
    <source>
        <dbReference type="EMBL" id="KKK86776.1"/>
    </source>
</evidence>